<name>G7IMV7_MEDTR</name>
<reference evidence="9 11" key="2">
    <citation type="journal article" date="2014" name="BMC Genomics">
        <title>An improved genome release (version Mt4.0) for the model legume Medicago truncatula.</title>
        <authorList>
            <person name="Tang H."/>
            <person name="Krishnakumar V."/>
            <person name="Bidwell S."/>
            <person name="Rosen B."/>
            <person name="Chan A."/>
            <person name="Zhou S."/>
            <person name="Gentzbittel L."/>
            <person name="Childs K.L."/>
            <person name="Yandell M."/>
            <person name="Gundlach H."/>
            <person name="Mayer K.F."/>
            <person name="Schwartz D.C."/>
            <person name="Town C.D."/>
        </authorList>
    </citation>
    <scope>GENOME REANNOTATION</scope>
    <source>
        <strain evidence="10 11">cv. Jemalong A17</strain>
    </source>
</reference>
<evidence type="ECO:0000259" key="7">
    <source>
        <dbReference type="PROSITE" id="PS50090"/>
    </source>
</evidence>
<dbReference type="GO" id="GO:0046148">
    <property type="term" value="P:pigment biosynthetic process"/>
    <property type="evidence" value="ECO:0007669"/>
    <property type="project" value="UniProtKB-ARBA"/>
</dbReference>
<evidence type="ECO:0000313" key="9">
    <source>
        <dbReference type="EMBL" id="AES65052.1"/>
    </source>
</evidence>
<dbReference type="AlphaFoldDB" id="G7IMV7"/>
<dbReference type="PaxDb" id="3880-AES65052"/>
<dbReference type="SMR" id="G7IMV7"/>
<reference evidence="9 11" key="1">
    <citation type="journal article" date="2011" name="Nature">
        <title>The Medicago genome provides insight into the evolution of rhizobial symbioses.</title>
        <authorList>
            <person name="Young N.D."/>
            <person name="Debelle F."/>
            <person name="Oldroyd G.E."/>
            <person name="Geurts R."/>
            <person name="Cannon S.B."/>
            <person name="Udvardi M.K."/>
            <person name="Benedito V.A."/>
            <person name="Mayer K.F."/>
            <person name="Gouzy J."/>
            <person name="Schoof H."/>
            <person name="Van de Peer Y."/>
            <person name="Proost S."/>
            <person name="Cook D.R."/>
            <person name="Meyers B.C."/>
            <person name="Spannagl M."/>
            <person name="Cheung F."/>
            <person name="De Mita S."/>
            <person name="Krishnakumar V."/>
            <person name="Gundlach H."/>
            <person name="Zhou S."/>
            <person name="Mudge J."/>
            <person name="Bharti A.K."/>
            <person name="Murray J.D."/>
            <person name="Naoumkina M.A."/>
            <person name="Rosen B."/>
            <person name="Silverstein K.A."/>
            <person name="Tang H."/>
            <person name="Rombauts S."/>
            <person name="Zhao P.X."/>
            <person name="Zhou P."/>
            <person name="Barbe V."/>
            <person name="Bardou P."/>
            <person name="Bechner M."/>
            <person name="Bellec A."/>
            <person name="Berger A."/>
            <person name="Berges H."/>
            <person name="Bidwell S."/>
            <person name="Bisseling T."/>
            <person name="Choisne N."/>
            <person name="Couloux A."/>
            <person name="Denny R."/>
            <person name="Deshpande S."/>
            <person name="Dai X."/>
            <person name="Doyle J.J."/>
            <person name="Dudez A.M."/>
            <person name="Farmer A.D."/>
            <person name="Fouteau S."/>
            <person name="Franken C."/>
            <person name="Gibelin C."/>
            <person name="Gish J."/>
            <person name="Goldstein S."/>
            <person name="Gonzalez A.J."/>
            <person name="Green P.J."/>
            <person name="Hallab A."/>
            <person name="Hartog M."/>
            <person name="Hua A."/>
            <person name="Humphray S.J."/>
            <person name="Jeong D.H."/>
            <person name="Jing Y."/>
            <person name="Jocker A."/>
            <person name="Kenton S.M."/>
            <person name="Kim D.J."/>
            <person name="Klee K."/>
            <person name="Lai H."/>
            <person name="Lang C."/>
            <person name="Lin S."/>
            <person name="Macmil S.L."/>
            <person name="Magdelenat G."/>
            <person name="Matthews L."/>
            <person name="McCorrison J."/>
            <person name="Monaghan E.L."/>
            <person name="Mun J.H."/>
            <person name="Najar F.Z."/>
            <person name="Nicholson C."/>
            <person name="Noirot C."/>
            <person name="O'Bleness M."/>
            <person name="Paule C.R."/>
            <person name="Poulain J."/>
            <person name="Prion F."/>
            <person name="Qin B."/>
            <person name="Qu C."/>
            <person name="Retzel E.F."/>
            <person name="Riddle C."/>
            <person name="Sallet E."/>
            <person name="Samain S."/>
            <person name="Samson N."/>
            <person name="Sanders I."/>
            <person name="Saurat O."/>
            <person name="Scarpelli C."/>
            <person name="Schiex T."/>
            <person name="Segurens B."/>
            <person name="Severin A.J."/>
            <person name="Sherrier D.J."/>
            <person name="Shi R."/>
            <person name="Sims S."/>
            <person name="Singer S.R."/>
            <person name="Sinharoy S."/>
            <person name="Sterck L."/>
            <person name="Viollet A."/>
            <person name="Wang B.B."/>
            <person name="Wang K."/>
            <person name="Wang M."/>
            <person name="Wang X."/>
            <person name="Warfsmann J."/>
            <person name="Weissenbach J."/>
            <person name="White D.D."/>
            <person name="White J.D."/>
            <person name="Wiley G.B."/>
            <person name="Wincker P."/>
            <person name="Xing Y."/>
            <person name="Yang L."/>
            <person name="Yao Z."/>
            <person name="Ying F."/>
            <person name="Zhai J."/>
            <person name="Zhou L."/>
            <person name="Zuber A."/>
            <person name="Denarie J."/>
            <person name="Dixon R.A."/>
            <person name="May G.D."/>
            <person name="Schwartz D.C."/>
            <person name="Rogers J."/>
            <person name="Quetier F."/>
            <person name="Town C.D."/>
            <person name="Roe B.A."/>
        </authorList>
    </citation>
    <scope>NUCLEOTIDE SEQUENCE [LARGE SCALE GENOMIC DNA]</scope>
    <source>
        <strain evidence="9">A17</strain>
        <strain evidence="10 11">cv. Jemalong A17</strain>
    </source>
</reference>
<keyword evidence="2" id="KW-0677">Repeat</keyword>
<dbReference type="PROSITE" id="PS50090">
    <property type="entry name" value="MYB_LIKE"/>
    <property type="match status" value="2"/>
</dbReference>
<evidence type="ECO:0000256" key="1">
    <source>
        <dbReference type="ARBA" id="ARBA00004123"/>
    </source>
</evidence>
<comment type="subcellular location">
    <subcellularLocation>
        <location evidence="1">Nucleus</location>
    </subcellularLocation>
</comment>
<dbReference type="EMBL" id="CM001218">
    <property type="protein sequence ID" value="AES65052.1"/>
    <property type="molecule type" value="Genomic_DNA"/>
</dbReference>
<dbReference type="InterPro" id="IPR015495">
    <property type="entry name" value="Myb_TF_plants"/>
</dbReference>
<proteinExistence type="predicted"/>
<accession>G7IMV7</accession>
<dbReference type="PANTHER" id="PTHR47999">
    <property type="entry name" value="TRANSCRIPTION FACTOR MYB8-RELATED-RELATED"/>
    <property type="match status" value="1"/>
</dbReference>
<dbReference type="STRING" id="3880.G7IMV7"/>
<keyword evidence="6" id="KW-0539">Nucleus</keyword>
<dbReference type="OrthoDB" id="2143914at2759"/>
<dbReference type="CDD" id="cd00167">
    <property type="entry name" value="SANT"/>
    <property type="match status" value="2"/>
</dbReference>
<feature type="domain" description="HTH myb-type" evidence="8">
    <location>
        <begin position="9"/>
        <end position="61"/>
    </location>
</feature>
<keyword evidence="4" id="KW-0238">DNA-binding</keyword>
<dbReference type="GO" id="GO:0005634">
    <property type="term" value="C:nucleus"/>
    <property type="evidence" value="ECO:0000318"/>
    <property type="project" value="GO_Central"/>
</dbReference>
<evidence type="ECO:0000313" key="11">
    <source>
        <dbReference type="Proteomes" id="UP000002051"/>
    </source>
</evidence>
<gene>
    <name evidence="10" type="primary">11420045</name>
    <name evidence="9" type="ordered locus">MTR_2g034790</name>
</gene>
<feature type="domain" description="Myb-like" evidence="7">
    <location>
        <begin position="9"/>
        <end position="61"/>
    </location>
</feature>
<evidence type="ECO:0000256" key="5">
    <source>
        <dbReference type="ARBA" id="ARBA00023163"/>
    </source>
</evidence>
<evidence type="ECO:0000256" key="3">
    <source>
        <dbReference type="ARBA" id="ARBA00023015"/>
    </source>
</evidence>
<keyword evidence="11" id="KW-1185">Reference proteome</keyword>
<dbReference type="FunFam" id="1.10.10.60:FF:000231">
    <property type="entry name" value="Myb transcription factor"/>
    <property type="match status" value="1"/>
</dbReference>
<dbReference type="PROSITE" id="PS51294">
    <property type="entry name" value="HTH_MYB"/>
    <property type="match status" value="2"/>
</dbReference>
<dbReference type="KEGG" id="mtr:11420045"/>
<dbReference type="PANTHER" id="PTHR47999:SF111">
    <property type="entry name" value="TRANSCRIPTION FACTOR MYB11-RELATED"/>
    <property type="match status" value="1"/>
</dbReference>
<dbReference type="InterPro" id="IPR009057">
    <property type="entry name" value="Homeodomain-like_sf"/>
</dbReference>
<feature type="domain" description="HTH myb-type" evidence="8">
    <location>
        <begin position="62"/>
        <end position="116"/>
    </location>
</feature>
<dbReference type="SMART" id="SM00717">
    <property type="entry name" value="SANT"/>
    <property type="match status" value="2"/>
</dbReference>
<dbReference type="GO" id="GO:0000987">
    <property type="term" value="F:cis-regulatory region sequence-specific DNA binding"/>
    <property type="evidence" value="ECO:0000318"/>
    <property type="project" value="GO_Central"/>
</dbReference>
<dbReference type="eggNOG" id="KOG0048">
    <property type="taxonomic scope" value="Eukaryota"/>
</dbReference>
<dbReference type="InterPro" id="IPR001005">
    <property type="entry name" value="SANT/Myb"/>
</dbReference>
<dbReference type="EnsemblPlants" id="AES65052">
    <property type="protein sequence ID" value="AES65052"/>
    <property type="gene ID" value="MTR_2g034790"/>
</dbReference>
<evidence type="ECO:0000313" key="10">
    <source>
        <dbReference type="EnsemblPlants" id="AES65052"/>
    </source>
</evidence>
<dbReference type="GO" id="GO:0006950">
    <property type="term" value="P:response to stress"/>
    <property type="evidence" value="ECO:0007669"/>
    <property type="project" value="UniProtKB-ARBA"/>
</dbReference>
<evidence type="ECO:0000256" key="2">
    <source>
        <dbReference type="ARBA" id="ARBA00022737"/>
    </source>
</evidence>
<dbReference type="SUPFAM" id="SSF46689">
    <property type="entry name" value="Homeodomain-like"/>
    <property type="match status" value="1"/>
</dbReference>
<dbReference type="GO" id="GO:0045893">
    <property type="term" value="P:positive regulation of DNA-templated transcription"/>
    <property type="evidence" value="ECO:0007669"/>
    <property type="project" value="UniProtKB-ARBA"/>
</dbReference>
<evidence type="ECO:0000259" key="8">
    <source>
        <dbReference type="PROSITE" id="PS51294"/>
    </source>
</evidence>
<protein>
    <submittedName>
        <fullName evidence="9">Myb transcription factor</fullName>
    </submittedName>
</protein>
<dbReference type="FunFam" id="1.10.10.60:FF:000121">
    <property type="entry name" value="Myb transcription factor"/>
    <property type="match status" value="1"/>
</dbReference>
<keyword evidence="5" id="KW-0804">Transcription</keyword>
<dbReference type="GO" id="GO:0006355">
    <property type="term" value="P:regulation of DNA-templated transcription"/>
    <property type="evidence" value="ECO:0000318"/>
    <property type="project" value="GO_Central"/>
</dbReference>
<keyword evidence="3" id="KW-0805">Transcription regulation</keyword>
<evidence type="ECO:0000256" key="6">
    <source>
        <dbReference type="ARBA" id="ARBA00023242"/>
    </source>
</evidence>
<organism evidence="9 11">
    <name type="scientific">Medicago truncatula</name>
    <name type="common">Barrel medic</name>
    <name type="synonym">Medicago tribuloides</name>
    <dbReference type="NCBI Taxonomy" id="3880"/>
    <lineage>
        <taxon>Eukaryota</taxon>
        <taxon>Viridiplantae</taxon>
        <taxon>Streptophyta</taxon>
        <taxon>Embryophyta</taxon>
        <taxon>Tracheophyta</taxon>
        <taxon>Spermatophyta</taxon>
        <taxon>Magnoliopsida</taxon>
        <taxon>eudicotyledons</taxon>
        <taxon>Gunneridae</taxon>
        <taxon>Pentapetalae</taxon>
        <taxon>rosids</taxon>
        <taxon>fabids</taxon>
        <taxon>Fabales</taxon>
        <taxon>Fabaceae</taxon>
        <taxon>Papilionoideae</taxon>
        <taxon>50 kb inversion clade</taxon>
        <taxon>NPAAA clade</taxon>
        <taxon>Hologalegina</taxon>
        <taxon>IRL clade</taxon>
        <taxon>Trifolieae</taxon>
        <taxon>Medicago</taxon>
    </lineage>
</organism>
<reference evidence="10" key="3">
    <citation type="submission" date="2015-04" db="UniProtKB">
        <authorList>
            <consortium name="EnsemblPlants"/>
        </authorList>
    </citation>
    <scope>IDENTIFICATION</scope>
    <source>
        <strain evidence="10">cv. Jemalong A17</strain>
    </source>
</reference>
<feature type="domain" description="Myb-like" evidence="7">
    <location>
        <begin position="62"/>
        <end position="112"/>
    </location>
</feature>
<sequence length="332" mass="37986">MGRAPCCEKVGLKKGRWTAEEDKILTDYIKENGEGSWRFLPKKAGLLRCGKSCRLRWINYLRADVKRGNISPHEEEIIVKLHAVLGNRWSVIASHLPGRTDNEIKNYWNSHLRRKIYCFMRSINESPPPLDMASTSKTINQGKINNPSIEEDNGMSLIQNSLEPMPKEKTTSQYYNVQGVEDISSENSIYEMKGNINNTVASYPSKNELNIDEGLGPYKWLDDEIMKLRNMFLNGIGNYNYVTMHENDEKGKYECDSRKMHVEIMETNKEMKSEICGSSYNGESGEGYISNASVNSATDYDQLSDWDFCQEDQMKTCLWGPGIGEIMNGFYQ</sequence>
<dbReference type="Proteomes" id="UP000002051">
    <property type="component" value="Chromosome 2"/>
</dbReference>
<dbReference type="InterPro" id="IPR017930">
    <property type="entry name" value="Myb_dom"/>
</dbReference>
<dbReference type="HOGENOM" id="CLU_028567_6_3_1"/>
<dbReference type="Pfam" id="PF00249">
    <property type="entry name" value="Myb_DNA-binding"/>
    <property type="match status" value="2"/>
</dbReference>
<dbReference type="Gene3D" id="1.10.10.60">
    <property type="entry name" value="Homeodomain-like"/>
    <property type="match status" value="2"/>
</dbReference>
<evidence type="ECO:0000256" key="4">
    <source>
        <dbReference type="ARBA" id="ARBA00023125"/>
    </source>
</evidence>